<dbReference type="PANTHER" id="PTHR35889">
    <property type="entry name" value="CYCLOINULO-OLIGOSACCHARIDE FRUCTANOTRANSFERASE-RELATED"/>
    <property type="match status" value="1"/>
</dbReference>
<dbReference type="InterPro" id="IPR022655">
    <property type="entry name" value="DUF1553"/>
</dbReference>
<dbReference type="PANTHER" id="PTHR35889:SF3">
    <property type="entry name" value="F-BOX DOMAIN-CONTAINING PROTEIN"/>
    <property type="match status" value="1"/>
</dbReference>
<dbReference type="Proteomes" id="UP000318288">
    <property type="component" value="Unassembled WGS sequence"/>
</dbReference>
<dbReference type="SMART" id="SM00320">
    <property type="entry name" value="WD40"/>
    <property type="match status" value="6"/>
</dbReference>
<evidence type="ECO:0000259" key="4">
    <source>
        <dbReference type="Pfam" id="PF07635"/>
    </source>
</evidence>
<feature type="signal peptide" evidence="1">
    <location>
        <begin position="1"/>
        <end position="22"/>
    </location>
</feature>
<dbReference type="Gene3D" id="2.60.40.1080">
    <property type="match status" value="1"/>
</dbReference>
<evidence type="ECO:0000259" key="3">
    <source>
        <dbReference type="Pfam" id="PF07587"/>
    </source>
</evidence>
<protein>
    <submittedName>
        <fullName evidence="5">WD domain, G-beta repeat</fullName>
    </submittedName>
</protein>
<feature type="domain" description="DUF1549" evidence="2">
    <location>
        <begin position="836"/>
        <end position="1020"/>
    </location>
</feature>
<gene>
    <name evidence="5" type="ORF">Poly51_20860</name>
</gene>
<dbReference type="RefSeq" id="WP_146456809.1">
    <property type="nucleotide sequence ID" value="NZ_SJPW01000002.1"/>
</dbReference>
<dbReference type="Pfam" id="PF07587">
    <property type="entry name" value="PSD1"/>
    <property type="match status" value="1"/>
</dbReference>
<evidence type="ECO:0000259" key="2">
    <source>
        <dbReference type="Pfam" id="PF07583"/>
    </source>
</evidence>
<keyword evidence="6" id="KW-1185">Reference proteome</keyword>
<feature type="chain" id="PRO_5022882316" evidence="1">
    <location>
        <begin position="23"/>
        <end position="1706"/>
    </location>
</feature>
<evidence type="ECO:0000313" key="6">
    <source>
        <dbReference type="Proteomes" id="UP000318288"/>
    </source>
</evidence>
<dbReference type="InterPro" id="IPR011444">
    <property type="entry name" value="DUF1549"/>
</dbReference>
<evidence type="ECO:0000256" key="1">
    <source>
        <dbReference type="SAM" id="SignalP"/>
    </source>
</evidence>
<dbReference type="InterPro" id="IPR011429">
    <property type="entry name" value="Cyt_c_Planctomycete-type"/>
</dbReference>
<organism evidence="5 6">
    <name type="scientific">Rubripirellula tenax</name>
    <dbReference type="NCBI Taxonomy" id="2528015"/>
    <lineage>
        <taxon>Bacteria</taxon>
        <taxon>Pseudomonadati</taxon>
        <taxon>Planctomycetota</taxon>
        <taxon>Planctomycetia</taxon>
        <taxon>Pirellulales</taxon>
        <taxon>Pirellulaceae</taxon>
        <taxon>Rubripirellula</taxon>
    </lineage>
</organism>
<evidence type="ECO:0000313" key="5">
    <source>
        <dbReference type="EMBL" id="TWU59298.1"/>
    </source>
</evidence>
<reference evidence="5 6" key="1">
    <citation type="submission" date="2019-02" db="EMBL/GenBank/DDBJ databases">
        <title>Deep-cultivation of Planctomycetes and their phenomic and genomic characterization uncovers novel biology.</title>
        <authorList>
            <person name="Wiegand S."/>
            <person name="Jogler M."/>
            <person name="Boedeker C."/>
            <person name="Pinto D."/>
            <person name="Vollmers J."/>
            <person name="Rivas-Marin E."/>
            <person name="Kohn T."/>
            <person name="Peeters S.H."/>
            <person name="Heuer A."/>
            <person name="Rast P."/>
            <person name="Oberbeckmann S."/>
            <person name="Bunk B."/>
            <person name="Jeske O."/>
            <person name="Meyerdierks A."/>
            <person name="Storesund J.E."/>
            <person name="Kallscheuer N."/>
            <person name="Luecker S."/>
            <person name="Lage O.M."/>
            <person name="Pohl T."/>
            <person name="Merkel B.J."/>
            <person name="Hornburger P."/>
            <person name="Mueller R.-W."/>
            <person name="Bruemmer F."/>
            <person name="Labrenz M."/>
            <person name="Spormann A.M."/>
            <person name="Op Den Camp H."/>
            <person name="Overmann J."/>
            <person name="Amann R."/>
            <person name="Jetten M.S.M."/>
            <person name="Mascher T."/>
            <person name="Medema M.H."/>
            <person name="Devos D.P."/>
            <person name="Kaster A.-K."/>
            <person name="Ovreas L."/>
            <person name="Rohde M."/>
            <person name="Galperin M.Y."/>
            <person name="Jogler C."/>
        </authorList>
    </citation>
    <scope>NUCLEOTIDE SEQUENCE [LARGE SCALE GENOMIC DNA]</scope>
    <source>
        <strain evidence="5 6">Poly51</strain>
    </source>
</reference>
<dbReference type="Gene3D" id="2.130.10.10">
    <property type="entry name" value="YVTN repeat-like/Quinoprotein amine dehydrogenase"/>
    <property type="match status" value="2"/>
</dbReference>
<dbReference type="Pfam" id="PF07635">
    <property type="entry name" value="PSCyt1"/>
    <property type="match status" value="1"/>
</dbReference>
<feature type="domain" description="DUF1553" evidence="3">
    <location>
        <begin position="1083"/>
        <end position="1309"/>
    </location>
</feature>
<dbReference type="InterPro" id="IPR001680">
    <property type="entry name" value="WD40_rpt"/>
</dbReference>
<dbReference type="SUPFAM" id="SSF82171">
    <property type="entry name" value="DPP6 N-terminal domain-like"/>
    <property type="match status" value="1"/>
</dbReference>
<sequence precursor="true">MRATAQRCLTFLVCFAGSIVSAGDDVPVESATESVSFHRDVEPILNRACYGCHQDAKPLGSYSMTDFHALTIGGETEQAAVVPGKPEDSFLLSQITPVDGHAEMPDEPFEPLADVEIEMIRRWIAEGAVDDSPIQAGPRFSADHPPTYSAAPAMPSIDVSPDGTRIAIAGFHEVVMINGADGKVLSRLVGMSPRINTVRFSPDGRRLAAVGGTPASRGELQVWDVASNQLVLSKPMTFDSLSGACWSPDGTKIALGASDNTVRAVDAESGVQVLFQGAHEDWVQDAGFTRDGKHLISVARDMSCKLTEVETERFVDNITSITPGALSGGLSSVAVHPARDEILIGGADGVAKVYRVFRETARKIGDDANLIRTLPKMSGRIFSVAISDDGSRLAAAATIDGHSEVRVWKYDFDGEVDDDLKKILGKRVAERSGAEKKRVEESRVREITELASVAIDNAAVYAIAFAPDRSLVVAANDGRVRKIDANGQIASTFAPFDIAPETAGNAEGFDAKVWNKRANQRYDDAVTETLPPMNDIESIQISPDQIEFASPYAYAQLIVTAIGKDGQTADITRSCEIDVPPWATLATDGLVRPTQNGSGRLSVRFGKQAQSIRISASGSRTGDVDHGSVDYIRDVSPVLSRLGCNSGTCHGAQKGKNGFRLSLRGYDPIFDLRALTDDLSARRLNAAAPQESLMLRKPLGTTPHQGGTLMEAGDPNHAILSRWIADGSLLDMDSSRVSHVEIFPTNPIVQSLAARQQVRVVAYYGDGTSRDVTREAFIESGNTDVAVSSRTGLLTAVRRGEAPILARFEGAYAATTLTVMGDRKDYQDRRPETWSQIDALVAAKWHRVKVEPSDLCDDPAFLRRVYLDLTGLPPTSDQFRSFVADDSPTRIKRARVIDELIGSEAYIEFWTNKWADLLQVNRKFLGVEGSTKFREWIRASVAANQPYDRFAEEVLTATGSNNDNAPASYFKTLRVPEDTMENTTHLFLGIRFNCNKCHDHPFERWTQDQYYEMASYFARVGLEKDPASGDRKIGGTAVEGATPLFEKVVDKVTGDVMHPRTGQPVEPKFPFDVPHEVEPNATRRTKLARWITDADNPYFARSYVNRLWGYLFGVGLIEPIDDIRAGNPPTNPDLLDHLSTTFIESGFDVAHMMRTICNSRTYQLDVAVHAMNQDDKLNYSHALPRRLPAEVIYDAVHSITGAVSHIPGVPPGTRAAALTDSGVKLEDGFLQNLGRPTRETACECERSSDLQLGPVMALISGPTIGAAIADPKNDLAKLVDKHADDHALVEELFIRTLGRTPSEAEFAAFIETTATIMSDHQKLGDRLAVSEQEWKKRREKLEIERAANLAATVAKIEQRKIEMQPEHQILEEARLQKMKAAEAMVAKAKSGIDQRIAKWSKDSSGEIEWHPIALSAASTTNQSVLVPLSDRSIIASGKKGKGIYKLTFQTKLPRITGFRIEAIPDPSLPSSGPGLGGNGNFVLTEVVVKSGSIDQPGKLTAAKIARATADYSQSGFKIDQTFDAKTNDQGGWAAANALGIVHWATFQFAEPIANEAGTVLNFDLHQFHNAVDHRLGRFRISLTTDAGKIGLGRPESLAAILDTPAGQRSDESKSLLADYVSKTDPEIQKATEALQVARQPIAADEQVVALEQQQTRLSVPTPDSPALVQLRADADQSTRQLENVRLTAAEDLTWALLNSPAFLFNH</sequence>
<feature type="domain" description="Cytochrome C Planctomycete-type" evidence="4">
    <location>
        <begin position="49"/>
        <end position="105"/>
    </location>
</feature>
<dbReference type="EMBL" id="SJPW01000002">
    <property type="protein sequence ID" value="TWU59298.1"/>
    <property type="molecule type" value="Genomic_DNA"/>
</dbReference>
<keyword evidence="1" id="KW-0732">Signal</keyword>
<dbReference type="OrthoDB" id="289126at2"/>
<accession>A0A5C6FCW2</accession>
<dbReference type="Pfam" id="PF07583">
    <property type="entry name" value="PSCyt2"/>
    <property type="match status" value="1"/>
</dbReference>
<proteinExistence type="predicted"/>
<name>A0A5C6FCW2_9BACT</name>
<comment type="caution">
    <text evidence="5">The sequence shown here is derived from an EMBL/GenBank/DDBJ whole genome shotgun (WGS) entry which is preliminary data.</text>
</comment>
<dbReference type="InterPro" id="IPR015943">
    <property type="entry name" value="WD40/YVTN_repeat-like_dom_sf"/>
</dbReference>